<dbReference type="OrthoDB" id="9776382at2"/>
<dbReference type="SUPFAM" id="SSF160387">
    <property type="entry name" value="NosL/MerB-like"/>
    <property type="match status" value="1"/>
</dbReference>
<evidence type="ECO:0008006" key="3">
    <source>
        <dbReference type="Google" id="ProtNLM"/>
    </source>
</evidence>
<name>A0A5J6Q139_9NEIS</name>
<proteinExistence type="predicted"/>
<organism evidence="1 2">
    <name type="scientific">Neisseria zalophi</name>
    <dbReference type="NCBI Taxonomy" id="640030"/>
    <lineage>
        <taxon>Bacteria</taxon>
        <taxon>Pseudomonadati</taxon>
        <taxon>Pseudomonadota</taxon>
        <taxon>Betaproteobacteria</taxon>
        <taxon>Neisseriales</taxon>
        <taxon>Neisseriaceae</taxon>
        <taxon>Neisseria</taxon>
    </lineage>
</organism>
<dbReference type="Pfam" id="PF03243">
    <property type="entry name" value="MerB"/>
    <property type="match status" value="1"/>
</dbReference>
<protein>
    <recommendedName>
        <fullName evidence="3">Alkylmercury lyase</fullName>
    </recommendedName>
</protein>
<accession>A0A5J6Q139</accession>
<dbReference type="GO" id="GO:0018836">
    <property type="term" value="F:alkylmercury lyase activity"/>
    <property type="evidence" value="ECO:0007669"/>
    <property type="project" value="InterPro"/>
</dbReference>
<evidence type="ECO:0000313" key="1">
    <source>
        <dbReference type="EMBL" id="QEY26660.1"/>
    </source>
</evidence>
<dbReference type="InterPro" id="IPR004927">
    <property type="entry name" value="MerB"/>
</dbReference>
<sequence length="203" mass="22631">MMQQAVSIRDYFTRPMVVRLSAEENIVRENVMQAMIASRNAYPLANAPDREILHNLAARNILALSNDSVVAAYPVSGLATNKRVIFSDGREAYAMCAIDALGFHYAFGEDIRIESECESCGDKIVLSMHAGCVEVLEGGSDIHVLHTDLENNHDWSCSCCNLMHFFSCTEQLDAWQGTHSHGQRTFALDLETANKVAWMLFAR</sequence>
<dbReference type="EMBL" id="CP031700">
    <property type="protein sequence ID" value="QEY26660.1"/>
    <property type="molecule type" value="Genomic_DNA"/>
</dbReference>
<dbReference type="Proteomes" id="UP000325713">
    <property type="component" value="Chromosome"/>
</dbReference>
<dbReference type="RefSeq" id="WP_151052138.1">
    <property type="nucleotide sequence ID" value="NZ_CP031700.1"/>
</dbReference>
<keyword evidence="2" id="KW-1185">Reference proteome</keyword>
<dbReference type="Gene3D" id="3.30.450.410">
    <property type="match status" value="1"/>
</dbReference>
<reference evidence="1 2" key="1">
    <citation type="submission" date="2018-08" db="EMBL/GenBank/DDBJ databases">
        <title>Neisseria zalophi ATCC BAA-2455 complete genome.</title>
        <authorList>
            <person name="Veseli I.A."/>
            <person name="Buttler R."/>
            <person name="Mascarenhas dos Santos A.C."/>
            <person name="Pombert J.-F."/>
        </authorList>
    </citation>
    <scope>NUCLEOTIDE SEQUENCE [LARGE SCALE GENOMIC DNA]</scope>
    <source>
        <strain evidence="1 2">ATCC BAA-2455</strain>
    </source>
</reference>
<dbReference type="KEGG" id="nzl:D0T92_09050"/>
<gene>
    <name evidence="1" type="ORF">D0T92_09050</name>
</gene>
<dbReference type="AlphaFoldDB" id="A0A5J6Q139"/>
<evidence type="ECO:0000313" key="2">
    <source>
        <dbReference type="Proteomes" id="UP000325713"/>
    </source>
</evidence>
<dbReference type="InterPro" id="IPR053717">
    <property type="entry name" value="MerB_lyase_sf"/>
</dbReference>